<evidence type="ECO:0000313" key="3">
    <source>
        <dbReference type="EMBL" id="HIZ68685.1"/>
    </source>
</evidence>
<name>A0A9D2FXR7_9BACT</name>
<keyword evidence="1" id="KW-0732">Signal</keyword>
<dbReference type="SUPFAM" id="SSF56925">
    <property type="entry name" value="OMPA-like"/>
    <property type="match status" value="1"/>
</dbReference>
<proteinExistence type="predicted"/>
<dbReference type="Gene3D" id="2.40.160.20">
    <property type="match status" value="1"/>
</dbReference>
<evidence type="ECO:0000259" key="2">
    <source>
        <dbReference type="Pfam" id="PF13568"/>
    </source>
</evidence>
<reference evidence="3" key="2">
    <citation type="submission" date="2021-04" db="EMBL/GenBank/DDBJ databases">
        <authorList>
            <person name="Gilroy R."/>
        </authorList>
    </citation>
    <scope>NUCLEOTIDE SEQUENCE</scope>
    <source>
        <strain evidence="3">ChiHecec3B27-8219</strain>
    </source>
</reference>
<dbReference type="EMBL" id="DXBE01000021">
    <property type="protein sequence ID" value="HIZ68685.1"/>
    <property type="molecule type" value="Genomic_DNA"/>
</dbReference>
<accession>A0A9D2FXR7</accession>
<feature type="signal peptide" evidence="1">
    <location>
        <begin position="1"/>
        <end position="19"/>
    </location>
</feature>
<sequence>MKKLIAMATALLLSVGAYAQHEVGSVTIQPKIGMNIASMTDLDDADVRIGLAIGAEAEYQFTDMFSISGGLLYSMQGYTDDGGGADYTCKMDYLNVPILVNCYVVKGLAVKLGIQPGFNINAKAKAEGGNTTIESDIDAKTLDFSIPVGISYELANFQLDARYNWGLTKVAKGSDCKNSVFQITLGYKFEL</sequence>
<organism evidence="3 4">
    <name type="scientific">Candidatus Prevotella avicola</name>
    <dbReference type="NCBI Taxonomy" id="2838738"/>
    <lineage>
        <taxon>Bacteria</taxon>
        <taxon>Pseudomonadati</taxon>
        <taxon>Bacteroidota</taxon>
        <taxon>Bacteroidia</taxon>
        <taxon>Bacteroidales</taxon>
        <taxon>Prevotellaceae</taxon>
        <taxon>Prevotella</taxon>
    </lineage>
</organism>
<dbReference type="InterPro" id="IPR011250">
    <property type="entry name" value="OMP/PagP_B-barrel"/>
</dbReference>
<feature type="domain" description="Outer membrane protein beta-barrel" evidence="2">
    <location>
        <begin position="19"/>
        <end position="170"/>
    </location>
</feature>
<dbReference type="Pfam" id="PF13568">
    <property type="entry name" value="OMP_b-brl_2"/>
    <property type="match status" value="1"/>
</dbReference>
<feature type="chain" id="PRO_5039635368" evidence="1">
    <location>
        <begin position="20"/>
        <end position="191"/>
    </location>
</feature>
<dbReference type="Proteomes" id="UP000824055">
    <property type="component" value="Unassembled WGS sequence"/>
</dbReference>
<dbReference type="AlphaFoldDB" id="A0A9D2FXR7"/>
<evidence type="ECO:0000313" key="4">
    <source>
        <dbReference type="Proteomes" id="UP000824055"/>
    </source>
</evidence>
<protein>
    <submittedName>
        <fullName evidence="3">PorT family protein</fullName>
    </submittedName>
</protein>
<comment type="caution">
    <text evidence="3">The sequence shown here is derived from an EMBL/GenBank/DDBJ whole genome shotgun (WGS) entry which is preliminary data.</text>
</comment>
<gene>
    <name evidence="3" type="ORF">H9966_02200</name>
</gene>
<dbReference type="InterPro" id="IPR025665">
    <property type="entry name" value="Beta-barrel_OMP_2"/>
</dbReference>
<reference evidence="3" key="1">
    <citation type="journal article" date="2021" name="PeerJ">
        <title>Extensive microbial diversity within the chicken gut microbiome revealed by metagenomics and culture.</title>
        <authorList>
            <person name="Gilroy R."/>
            <person name="Ravi A."/>
            <person name="Getino M."/>
            <person name="Pursley I."/>
            <person name="Horton D.L."/>
            <person name="Alikhan N.F."/>
            <person name="Baker D."/>
            <person name="Gharbi K."/>
            <person name="Hall N."/>
            <person name="Watson M."/>
            <person name="Adriaenssens E.M."/>
            <person name="Foster-Nyarko E."/>
            <person name="Jarju S."/>
            <person name="Secka A."/>
            <person name="Antonio M."/>
            <person name="Oren A."/>
            <person name="Chaudhuri R.R."/>
            <person name="La Ragione R."/>
            <person name="Hildebrand F."/>
            <person name="Pallen M.J."/>
        </authorList>
    </citation>
    <scope>NUCLEOTIDE SEQUENCE</scope>
    <source>
        <strain evidence="3">ChiHecec3B27-8219</strain>
    </source>
</reference>
<evidence type="ECO:0000256" key="1">
    <source>
        <dbReference type="SAM" id="SignalP"/>
    </source>
</evidence>